<evidence type="ECO:0000256" key="9">
    <source>
        <dbReference type="ARBA" id="ARBA00023027"/>
    </source>
</evidence>
<dbReference type="AlphaFoldDB" id="A0A3D9DZ20"/>
<keyword evidence="6 11" id="KW-0548">Nucleotidyltransferase</keyword>
<keyword evidence="7 11" id="KW-0547">Nucleotide-binding</keyword>
<evidence type="ECO:0000256" key="5">
    <source>
        <dbReference type="ARBA" id="ARBA00022679"/>
    </source>
</evidence>
<evidence type="ECO:0000256" key="7">
    <source>
        <dbReference type="ARBA" id="ARBA00022741"/>
    </source>
</evidence>
<dbReference type="InterPro" id="IPR005248">
    <property type="entry name" value="NadD/NMNAT"/>
</dbReference>
<comment type="function">
    <text evidence="1 11">Catalyzes the reversible adenylation of nicotinate mononucleotide (NaMN) to nicotinic acid adenine dinucleotide (NaAD).</text>
</comment>
<dbReference type="Gene3D" id="3.40.50.620">
    <property type="entry name" value="HUPs"/>
    <property type="match status" value="1"/>
</dbReference>
<protein>
    <recommendedName>
        <fullName evidence="11">Probable nicotinate-nucleotide adenylyltransferase</fullName>
        <ecNumber evidence="11">2.7.7.18</ecNumber>
    </recommendedName>
    <alternativeName>
        <fullName evidence="11">Deamido-NAD(+) diphosphorylase</fullName>
    </alternativeName>
    <alternativeName>
        <fullName evidence="11">Deamido-NAD(+) pyrophosphorylase</fullName>
    </alternativeName>
    <alternativeName>
        <fullName evidence="11">Nicotinate mononucleotide adenylyltransferase</fullName>
        <shortName evidence="11">NaMN adenylyltransferase</shortName>
    </alternativeName>
</protein>
<dbReference type="NCBIfam" id="TIGR00125">
    <property type="entry name" value="cyt_tran_rel"/>
    <property type="match status" value="1"/>
</dbReference>
<dbReference type="Pfam" id="PF01467">
    <property type="entry name" value="CTP_transf_like"/>
    <property type="match status" value="1"/>
</dbReference>
<evidence type="ECO:0000256" key="8">
    <source>
        <dbReference type="ARBA" id="ARBA00022840"/>
    </source>
</evidence>
<keyword evidence="5 11" id="KW-0808">Transferase</keyword>
<feature type="domain" description="Cytidyltransferase-like" evidence="12">
    <location>
        <begin position="10"/>
        <end position="189"/>
    </location>
</feature>
<evidence type="ECO:0000256" key="2">
    <source>
        <dbReference type="ARBA" id="ARBA00005019"/>
    </source>
</evidence>
<gene>
    <name evidence="11" type="primary">nadD</name>
    <name evidence="13" type="ORF">C8D72_0691</name>
</gene>
<evidence type="ECO:0000313" key="14">
    <source>
        <dbReference type="Proteomes" id="UP000256334"/>
    </source>
</evidence>
<comment type="catalytic activity">
    <reaction evidence="10 11">
        <text>nicotinate beta-D-ribonucleotide + ATP + H(+) = deamido-NAD(+) + diphosphate</text>
        <dbReference type="Rhea" id="RHEA:22860"/>
        <dbReference type="ChEBI" id="CHEBI:15378"/>
        <dbReference type="ChEBI" id="CHEBI:30616"/>
        <dbReference type="ChEBI" id="CHEBI:33019"/>
        <dbReference type="ChEBI" id="CHEBI:57502"/>
        <dbReference type="ChEBI" id="CHEBI:58437"/>
        <dbReference type="EC" id="2.7.7.18"/>
    </reaction>
</comment>
<dbReference type="PANTHER" id="PTHR39321:SF3">
    <property type="entry name" value="PHOSPHOPANTETHEINE ADENYLYLTRANSFERASE"/>
    <property type="match status" value="1"/>
</dbReference>
<reference evidence="13 14" key="1">
    <citation type="submission" date="2018-07" db="EMBL/GenBank/DDBJ databases">
        <title>Genomic Encyclopedia of Type Strains, Phase IV (KMG-IV): sequencing the most valuable type-strain genomes for metagenomic binning, comparative biology and taxonomic classification.</title>
        <authorList>
            <person name="Goeker M."/>
        </authorList>
    </citation>
    <scope>NUCLEOTIDE SEQUENCE [LARGE SCALE GENOMIC DNA]</scope>
    <source>
        <strain evidence="13 14">DSM 14324</strain>
    </source>
</reference>
<dbReference type="EMBL" id="QRDJ01000006">
    <property type="protein sequence ID" value="REC96018.1"/>
    <property type="molecule type" value="Genomic_DNA"/>
</dbReference>
<dbReference type="CDD" id="cd02165">
    <property type="entry name" value="NMNAT"/>
    <property type="match status" value="1"/>
</dbReference>
<dbReference type="NCBIfam" id="NF000839">
    <property type="entry name" value="PRK00071.1-1"/>
    <property type="match status" value="1"/>
</dbReference>
<dbReference type="GO" id="GO:0004515">
    <property type="term" value="F:nicotinate-nucleotide adenylyltransferase activity"/>
    <property type="evidence" value="ECO:0007669"/>
    <property type="project" value="UniProtKB-UniRule"/>
</dbReference>
<sequence>MLERKPRVAMFGGTFNPVHIAHLRAAVEIRDALSLDAVHMVPAHLPPHRSAPGVSSEDRLSMLKLALADTPGLIADDREIHRDGPSWSLDTLASLREQYGDQARLVMVLGRDAFLKLHEWHEPRALFDYAHILVIGRPESDEVQCSALEALIEGRRVDSTDALMAEPCGRVLDYDRTTAMAISATAIRQTLARGGSIRYLMPPAVEAFIEQRGLYTGEMP</sequence>
<comment type="pathway">
    <text evidence="2 11">Cofactor biosynthesis; NAD(+) biosynthesis; deamido-NAD(+) from nicotinate D-ribonucleotide: step 1/1.</text>
</comment>
<dbReference type="RefSeq" id="WP_342768058.1">
    <property type="nucleotide sequence ID" value="NZ_QRDJ01000006.1"/>
</dbReference>
<evidence type="ECO:0000256" key="6">
    <source>
        <dbReference type="ARBA" id="ARBA00022695"/>
    </source>
</evidence>
<keyword evidence="14" id="KW-1185">Reference proteome</keyword>
<dbReference type="NCBIfam" id="TIGR00482">
    <property type="entry name" value="nicotinate (nicotinamide) nucleotide adenylyltransferase"/>
    <property type="match status" value="1"/>
</dbReference>
<evidence type="ECO:0000256" key="1">
    <source>
        <dbReference type="ARBA" id="ARBA00002324"/>
    </source>
</evidence>
<dbReference type="HAMAP" id="MF_00244">
    <property type="entry name" value="NaMN_adenylyltr"/>
    <property type="match status" value="1"/>
</dbReference>
<name>A0A3D9DZ20_9GAMM</name>
<keyword evidence="4 11" id="KW-0662">Pyridine nucleotide biosynthesis</keyword>
<dbReference type="PANTHER" id="PTHR39321">
    <property type="entry name" value="NICOTINATE-NUCLEOTIDE ADENYLYLTRANSFERASE-RELATED"/>
    <property type="match status" value="1"/>
</dbReference>
<evidence type="ECO:0000256" key="4">
    <source>
        <dbReference type="ARBA" id="ARBA00022642"/>
    </source>
</evidence>
<dbReference type="UniPathway" id="UPA00253">
    <property type="reaction ID" value="UER00332"/>
</dbReference>
<dbReference type="GO" id="GO:0005524">
    <property type="term" value="F:ATP binding"/>
    <property type="evidence" value="ECO:0007669"/>
    <property type="project" value="UniProtKB-KW"/>
</dbReference>
<evidence type="ECO:0000313" key="13">
    <source>
        <dbReference type="EMBL" id="REC96018.1"/>
    </source>
</evidence>
<organism evidence="13 14">
    <name type="scientific">Kushneria indalinina DSM 14324</name>
    <dbReference type="NCBI Taxonomy" id="1122140"/>
    <lineage>
        <taxon>Bacteria</taxon>
        <taxon>Pseudomonadati</taxon>
        <taxon>Pseudomonadota</taxon>
        <taxon>Gammaproteobacteria</taxon>
        <taxon>Oceanospirillales</taxon>
        <taxon>Halomonadaceae</taxon>
        <taxon>Kushneria</taxon>
    </lineage>
</organism>
<comment type="caution">
    <text evidence="13">The sequence shown here is derived from an EMBL/GenBank/DDBJ whole genome shotgun (WGS) entry which is preliminary data.</text>
</comment>
<dbReference type="SUPFAM" id="SSF52374">
    <property type="entry name" value="Nucleotidylyl transferase"/>
    <property type="match status" value="1"/>
</dbReference>
<proteinExistence type="inferred from homology"/>
<evidence type="ECO:0000256" key="11">
    <source>
        <dbReference type="HAMAP-Rule" id="MF_00244"/>
    </source>
</evidence>
<dbReference type="Proteomes" id="UP000256334">
    <property type="component" value="Unassembled WGS sequence"/>
</dbReference>
<comment type="similarity">
    <text evidence="3 11">Belongs to the NadD family.</text>
</comment>
<dbReference type="GO" id="GO:0009435">
    <property type="term" value="P:NAD+ biosynthetic process"/>
    <property type="evidence" value="ECO:0007669"/>
    <property type="project" value="UniProtKB-UniRule"/>
</dbReference>
<evidence type="ECO:0000259" key="12">
    <source>
        <dbReference type="Pfam" id="PF01467"/>
    </source>
</evidence>
<dbReference type="InterPro" id="IPR014729">
    <property type="entry name" value="Rossmann-like_a/b/a_fold"/>
</dbReference>
<dbReference type="EC" id="2.7.7.18" evidence="11"/>
<keyword evidence="8 11" id="KW-0067">ATP-binding</keyword>
<evidence type="ECO:0000256" key="3">
    <source>
        <dbReference type="ARBA" id="ARBA00009014"/>
    </source>
</evidence>
<dbReference type="InterPro" id="IPR004821">
    <property type="entry name" value="Cyt_trans-like"/>
</dbReference>
<accession>A0A3D9DZ20</accession>
<evidence type="ECO:0000256" key="10">
    <source>
        <dbReference type="ARBA" id="ARBA00048721"/>
    </source>
</evidence>
<keyword evidence="9 11" id="KW-0520">NAD</keyword>